<evidence type="ECO:0008006" key="8">
    <source>
        <dbReference type="Google" id="ProtNLM"/>
    </source>
</evidence>
<feature type="coiled-coil region" evidence="4">
    <location>
        <begin position="120"/>
        <end position="147"/>
    </location>
</feature>
<evidence type="ECO:0000256" key="5">
    <source>
        <dbReference type="SAM" id="MobiDB-lite"/>
    </source>
</evidence>
<keyword evidence="7" id="KW-1185">Reference proteome</keyword>
<dbReference type="Proteomes" id="UP000694560">
    <property type="component" value="Unplaced"/>
</dbReference>
<feature type="region of interest" description="Disordered" evidence="5">
    <location>
        <begin position="1"/>
        <end position="66"/>
    </location>
</feature>
<evidence type="ECO:0000256" key="1">
    <source>
        <dbReference type="ARBA" id="ARBA00004123"/>
    </source>
</evidence>
<reference evidence="6" key="2">
    <citation type="submission" date="2025-09" db="UniProtKB">
        <authorList>
            <consortium name="Ensembl"/>
        </authorList>
    </citation>
    <scope>IDENTIFICATION</scope>
</reference>
<dbReference type="Gene3D" id="6.10.250.1060">
    <property type="match status" value="1"/>
</dbReference>
<proteinExistence type="inferred from homology"/>
<dbReference type="PANTHER" id="PTHR13168">
    <property type="entry name" value="ASSOCIATE OF C-MYC AMY-1"/>
    <property type="match status" value="1"/>
</dbReference>
<comment type="similarity">
    <text evidence="2">Belongs to the AMY1 family.</text>
</comment>
<dbReference type="PANTHER" id="PTHR13168:SF0">
    <property type="entry name" value="C-MYC-BINDING PROTEIN"/>
    <property type="match status" value="1"/>
</dbReference>
<name>A0A8C5UE10_9PASS</name>
<dbReference type="Ensembl" id="ENSMCST00000021161.1">
    <property type="protein sequence ID" value="ENSMCSP00000020637.1"/>
    <property type="gene ID" value="ENSMCSG00000014486.1"/>
</dbReference>
<dbReference type="CDD" id="cd21937">
    <property type="entry name" value="ZIP_MycBP-like"/>
    <property type="match status" value="1"/>
</dbReference>
<dbReference type="GO" id="GO:0005634">
    <property type="term" value="C:nucleus"/>
    <property type="evidence" value="ECO:0007669"/>
    <property type="project" value="UniProtKB-SubCell"/>
</dbReference>
<evidence type="ECO:0000256" key="2">
    <source>
        <dbReference type="ARBA" id="ARBA00009389"/>
    </source>
</evidence>
<dbReference type="InterPro" id="IPR026060">
    <property type="entry name" value="AMY1"/>
</dbReference>
<evidence type="ECO:0000313" key="7">
    <source>
        <dbReference type="Proteomes" id="UP000694560"/>
    </source>
</evidence>
<keyword evidence="3" id="KW-0539">Nucleus</keyword>
<dbReference type="GO" id="GO:0003713">
    <property type="term" value="F:transcription coactivator activity"/>
    <property type="evidence" value="ECO:0007669"/>
    <property type="project" value="InterPro"/>
</dbReference>
<accession>A0A8C5UE10</accession>
<sequence>ERAGVGAVPLSVPSARSGGPPTDTGSALRAASAAESGTGLGKGPPPQSRRGAPRTDRVGVLPQATDSKREQFRQYLEKSGVLDMLTKVLVALYEEPEKPDSALDFLKHHLGASAPENPELEALRLEVAEMKEKYEAVLEENKKLKTKLAQYEAPQDEKHGE</sequence>
<dbReference type="PRINTS" id="PR02028">
    <property type="entry name" value="CMYCBINDINGP"/>
</dbReference>
<evidence type="ECO:0000256" key="3">
    <source>
        <dbReference type="ARBA" id="ARBA00023242"/>
    </source>
</evidence>
<dbReference type="OrthoDB" id="524165at2759"/>
<organism evidence="6 7">
    <name type="scientific">Malurus cyaneus samueli</name>
    <dbReference type="NCBI Taxonomy" id="2593467"/>
    <lineage>
        <taxon>Eukaryota</taxon>
        <taxon>Metazoa</taxon>
        <taxon>Chordata</taxon>
        <taxon>Craniata</taxon>
        <taxon>Vertebrata</taxon>
        <taxon>Euteleostomi</taxon>
        <taxon>Archelosauria</taxon>
        <taxon>Archosauria</taxon>
        <taxon>Dinosauria</taxon>
        <taxon>Saurischia</taxon>
        <taxon>Theropoda</taxon>
        <taxon>Coelurosauria</taxon>
        <taxon>Aves</taxon>
        <taxon>Neognathae</taxon>
        <taxon>Neoaves</taxon>
        <taxon>Telluraves</taxon>
        <taxon>Australaves</taxon>
        <taxon>Passeriformes</taxon>
        <taxon>Meliphagoidea</taxon>
        <taxon>Maluridae</taxon>
        <taxon>Malurus</taxon>
    </lineage>
</organism>
<reference evidence="6" key="1">
    <citation type="submission" date="2025-08" db="UniProtKB">
        <authorList>
            <consortium name="Ensembl"/>
        </authorList>
    </citation>
    <scope>IDENTIFICATION</scope>
</reference>
<evidence type="ECO:0000256" key="4">
    <source>
        <dbReference type="SAM" id="Coils"/>
    </source>
</evidence>
<protein>
    <recommendedName>
        <fullName evidence="8">c-Myc-binding protein</fullName>
    </recommendedName>
</protein>
<keyword evidence="4" id="KW-0175">Coiled coil</keyword>
<evidence type="ECO:0000313" key="6">
    <source>
        <dbReference type="Ensembl" id="ENSMCSP00000020637.1"/>
    </source>
</evidence>
<dbReference type="AlphaFoldDB" id="A0A8C5UE10"/>
<comment type="subcellular location">
    <subcellularLocation>
        <location evidence="1">Nucleus</location>
    </subcellularLocation>
</comment>